<sequence length="252" mass="28645">MRKKGPSGDVFAEIGKQLSLPHAQVMWAKAFDVHPLGVTVIEGRGYLNSLGMSEKLSKALAFTKFEIVELDCKCLEVNEQTEIVGYECIIKLQSLDDKQRQKIVKEEGWATFADSMVSRYVGDKNKPQRSLAILKMHARTRAVLRAYRRVCEVLGSPIIGPLAEEMDTFNFAPEIVGEIVEQEKTKAIEEKKQAIISEIKKIDNDLDLAKYINKHMNEWKKELSKEDIAEIEEKIKERVIELKSQGSLPLQK</sequence>
<proteinExistence type="predicted"/>
<accession>A0A7C0U2N4</accession>
<dbReference type="EMBL" id="DRBS01000193">
    <property type="protein sequence ID" value="HDD44203.1"/>
    <property type="molecule type" value="Genomic_DNA"/>
</dbReference>
<dbReference type="Proteomes" id="UP000886289">
    <property type="component" value="Unassembled WGS sequence"/>
</dbReference>
<organism evidence="1">
    <name type="scientific">Desulfofervidus auxilii</name>
    <dbReference type="NCBI Taxonomy" id="1621989"/>
    <lineage>
        <taxon>Bacteria</taxon>
        <taxon>Pseudomonadati</taxon>
        <taxon>Thermodesulfobacteriota</taxon>
        <taxon>Candidatus Desulfofervidia</taxon>
        <taxon>Candidatus Desulfofervidales</taxon>
        <taxon>Candidatus Desulfofervidaceae</taxon>
        <taxon>Candidatus Desulfofervidus</taxon>
    </lineage>
</organism>
<protein>
    <submittedName>
        <fullName evidence="1">Uncharacterized protein</fullName>
    </submittedName>
</protein>
<evidence type="ECO:0000313" key="1">
    <source>
        <dbReference type="EMBL" id="HDD44203.1"/>
    </source>
</evidence>
<reference evidence="1" key="1">
    <citation type="journal article" date="2020" name="mSystems">
        <title>Genome- and Community-Level Interaction Insights into Carbon Utilization and Element Cycling Functions of Hydrothermarchaeota in Hydrothermal Sediment.</title>
        <authorList>
            <person name="Zhou Z."/>
            <person name="Liu Y."/>
            <person name="Xu W."/>
            <person name="Pan J."/>
            <person name="Luo Z.H."/>
            <person name="Li M."/>
        </authorList>
    </citation>
    <scope>NUCLEOTIDE SEQUENCE [LARGE SCALE GENOMIC DNA]</scope>
    <source>
        <strain evidence="1">HyVt-233</strain>
    </source>
</reference>
<gene>
    <name evidence="1" type="ORF">ENG63_05010</name>
</gene>
<comment type="caution">
    <text evidence="1">The sequence shown here is derived from an EMBL/GenBank/DDBJ whole genome shotgun (WGS) entry which is preliminary data.</text>
</comment>
<dbReference type="AlphaFoldDB" id="A0A7C0U2N4"/>
<name>A0A7C0U2N4_DESA2</name>